<feature type="non-terminal residue" evidence="1">
    <location>
        <position position="62"/>
    </location>
</feature>
<evidence type="ECO:0000313" key="1">
    <source>
        <dbReference type="EMBL" id="CAN0505480.1"/>
    </source>
</evidence>
<reference evidence="1" key="1">
    <citation type="submission" date="2023-05" db="EMBL/GenBank/DDBJ databases">
        <authorList>
            <consortium name="ELIXIR-Norway"/>
        </authorList>
    </citation>
    <scope>NUCLEOTIDE SEQUENCE</scope>
</reference>
<evidence type="ECO:0000313" key="2">
    <source>
        <dbReference type="Proteomes" id="UP001162501"/>
    </source>
</evidence>
<protein>
    <submittedName>
        <fullName evidence="1">Uncharacterized protein</fullName>
    </submittedName>
</protein>
<name>A0AC59ZSF5_RANTA</name>
<organism evidence="1 2">
    <name type="scientific">Rangifer tarandus platyrhynchus</name>
    <name type="common">Svalbard reindeer</name>
    <dbReference type="NCBI Taxonomy" id="3082113"/>
    <lineage>
        <taxon>Eukaryota</taxon>
        <taxon>Metazoa</taxon>
        <taxon>Chordata</taxon>
        <taxon>Craniata</taxon>
        <taxon>Vertebrata</taxon>
        <taxon>Euteleostomi</taxon>
        <taxon>Mammalia</taxon>
        <taxon>Eutheria</taxon>
        <taxon>Laurasiatheria</taxon>
        <taxon>Artiodactyla</taxon>
        <taxon>Ruminantia</taxon>
        <taxon>Pecora</taxon>
        <taxon>Cervidae</taxon>
        <taxon>Odocoileinae</taxon>
        <taxon>Rangifer</taxon>
    </lineage>
</organism>
<feature type="non-terminal residue" evidence="1">
    <location>
        <position position="1"/>
    </location>
</feature>
<reference evidence="1" key="2">
    <citation type="submission" date="2025-03" db="EMBL/GenBank/DDBJ databases">
        <authorList>
            <consortium name="ELIXIR-Norway"/>
            <consortium name="Elixir Norway"/>
        </authorList>
    </citation>
    <scope>NUCLEOTIDE SEQUENCE</scope>
</reference>
<sequence>GEEKRMPLKQAAEREAGSNQPPSPGLCLLLSVSAVNRVGAPCLERGPRHRAPPSPPGRREQT</sequence>
<gene>
    <name evidence="1" type="ORF">MRATA1EN22A_LOCUS22546</name>
</gene>
<accession>A0AC59ZSF5</accession>
<dbReference type="Proteomes" id="UP001162501">
    <property type="component" value="Chromosome 4"/>
</dbReference>
<proteinExistence type="predicted"/>
<dbReference type="EMBL" id="OX596088">
    <property type="protein sequence ID" value="CAN0505480.1"/>
    <property type="molecule type" value="Genomic_DNA"/>
</dbReference>